<name>A0A9W4MQ18_PENNA</name>
<dbReference type="Proteomes" id="UP001153461">
    <property type="component" value="Unassembled WGS sequence"/>
</dbReference>
<comment type="caution">
    <text evidence="1">The sequence shown here is derived from an EMBL/GenBank/DDBJ whole genome shotgun (WGS) entry which is preliminary data.</text>
</comment>
<evidence type="ECO:0000313" key="1">
    <source>
        <dbReference type="EMBL" id="CAG8072930.1"/>
    </source>
</evidence>
<dbReference type="EMBL" id="CAJVNV010000137">
    <property type="protein sequence ID" value="CAG8072930.1"/>
    <property type="molecule type" value="Genomic_DNA"/>
</dbReference>
<sequence>MLPWFKGNTKKGMLKQPTIDAIRGNISDPHILNVSAYGPEGIERLNTPRTSHVASCSWSPRIGYVHHHYNQLALWKPVDDSSNKDNIE</sequence>
<evidence type="ECO:0000313" key="2">
    <source>
        <dbReference type="Proteomes" id="UP001153461"/>
    </source>
</evidence>
<proteinExistence type="predicted"/>
<organism evidence="1 2">
    <name type="scientific">Penicillium nalgiovense</name>
    <dbReference type="NCBI Taxonomy" id="60175"/>
    <lineage>
        <taxon>Eukaryota</taxon>
        <taxon>Fungi</taxon>
        <taxon>Dikarya</taxon>
        <taxon>Ascomycota</taxon>
        <taxon>Pezizomycotina</taxon>
        <taxon>Eurotiomycetes</taxon>
        <taxon>Eurotiomycetidae</taxon>
        <taxon>Eurotiales</taxon>
        <taxon>Aspergillaceae</taxon>
        <taxon>Penicillium</taxon>
    </lineage>
</organism>
<accession>A0A9W4MQ18</accession>
<protein>
    <submittedName>
        <fullName evidence="1">Uncharacterized protein</fullName>
    </submittedName>
</protein>
<dbReference type="AlphaFoldDB" id="A0A9W4MQ18"/>
<reference evidence="1" key="1">
    <citation type="submission" date="2021-07" db="EMBL/GenBank/DDBJ databases">
        <authorList>
            <person name="Branca A.L. A."/>
        </authorList>
    </citation>
    <scope>NUCLEOTIDE SEQUENCE</scope>
</reference>
<gene>
    <name evidence="1" type="ORF">PNAL_LOCUS3910</name>
</gene>